<gene>
    <name evidence="2" type="ORF">EYF80_010663</name>
</gene>
<evidence type="ECO:0000256" key="1">
    <source>
        <dbReference type="SAM" id="MobiDB-lite"/>
    </source>
</evidence>
<sequence length="65" mass="7389">MARASHSNRQLCGNDALLCVLGNADSHPGKTEREEEEEEEELPGWQINRSTDKQSIFRFSRYPPG</sequence>
<dbReference type="Proteomes" id="UP000314294">
    <property type="component" value="Unassembled WGS sequence"/>
</dbReference>
<proteinExistence type="predicted"/>
<organism evidence="2 3">
    <name type="scientific">Liparis tanakae</name>
    <name type="common">Tanaka's snailfish</name>
    <dbReference type="NCBI Taxonomy" id="230148"/>
    <lineage>
        <taxon>Eukaryota</taxon>
        <taxon>Metazoa</taxon>
        <taxon>Chordata</taxon>
        <taxon>Craniata</taxon>
        <taxon>Vertebrata</taxon>
        <taxon>Euteleostomi</taxon>
        <taxon>Actinopterygii</taxon>
        <taxon>Neopterygii</taxon>
        <taxon>Teleostei</taxon>
        <taxon>Neoteleostei</taxon>
        <taxon>Acanthomorphata</taxon>
        <taxon>Eupercaria</taxon>
        <taxon>Perciformes</taxon>
        <taxon>Cottioidei</taxon>
        <taxon>Cottales</taxon>
        <taxon>Liparidae</taxon>
        <taxon>Liparis</taxon>
    </lineage>
</organism>
<accession>A0A4Z2INC4</accession>
<reference evidence="2 3" key="1">
    <citation type="submission" date="2019-03" db="EMBL/GenBank/DDBJ databases">
        <title>First draft genome of Liparis tanakae, snailfish: a comprehensive survey of snailfish specific genes.</title>
        <authorList>
            <person name="Kim W."/>
            <person name="Song I."/>
            <person name="Jeong J.-H."/>
            <person name="Kim D."/>
            <person name="Kim S."/>
            <person name="Ryu S."/>
            <person name="Song J.Y."/>
            <person name="Lee S.K."/>
        </authorList>
    </citation>
    <scope>NUCLEOTIDE SEQUENCE [LARGE SCALE GENOMIC DNA]</scope>
    <source>
        <tissue evidence="2">Muscle</tissue>
    </source>
</reference>
<comment type="caution">
    <text evidence="2">The sequence shown here is derived from an EMBL/GenBank/DDBJ whole genome shotgun (WGS) entry which is preliminary data.</text>
</comment>
<dbReference type="AlphaFoldDB" id="A0A4Z2INC4"/>
<keyword evidence="3" id="KW-1185">Reference proteome</keyword>
<protein>
    <submittedName>
        <fullName evidence="2">Uncharacterized protein</fullName>
    </submittedName>
</protein>
<dbReference type="EMBL" id="SRLO01000068">
    <property type="protein sequence ID" value="TNN78984.1"/>
    <property type="molecule type" value="Genomic_DNA"/>
</dbReference>
<feature type="region of interest" description="Disordered" evidence="1">
    <location>
        <begin position="22"/>
        <end position="51"/>
    </location>
</feature>
<evidence type="ECO:0000313" key="3">
    <source>
        <dbReference type="Proteomes" id="UP000314294"/>
    </source>
</evidence>
<evidence type="ECO:0000313" key="2">
    <source>
        <dbReference type="EMBL" id="TNN78984.1"/>
    </source>
</evidence>
<name>A0A4Z2INC4_9TELE</name>